<sequence>MKLITAVVKPHKLEDVRTALETFGVTGMTVTEASGYGRQKGHTEVYRGAEYEVDLVPKVRLEVVIEDGDASDVLDVIVKAAQTGKIGDGKVWVTPVETIVRVRTGEVDGDAL</sequence>
<evidence type="ECO:0000256" key="8">
    <source>
        <dbReference type="PIRSR" id="PIRSR602187-50"/>
    </source>
</evidence>
<name>A0A7W9MV01_9ACTN</name>
<dbReference type="Pfam" id="PF00543">
    <property type="entry name" value="P-II"/>
    <property type="match status" value="1"/>
</dbReference>
<evidence type="ECO:0000256" key="5">
    <source>
        <dbReference type="ARBA" id="ARBA00023015"/>
    </source>
</evidence>
<keyword evidence="11" id="KW-1185">Reference proteome</keyword>
<proteinExistence type="inferred from homology"/>
<dbReference type="InterPro" id="IPR011322">
    <property type="entry name" value="N-reg_PII-like_a/b"/>
</dbReference>
<gene>
    <name evidence="10" type="ORF">HDA39_003227</name>
</gene>
<evidence type="ECO:0000313" key="11">
    <source>
        <dbReference type="Proteomes" id="UP000549971"/>
    </source>
</evidence>
<evidence type="ECO:0000256" key="2">
    <source>
        <dbReference type="ARBA" id="ARBA00015681"/>
    </source>
</evidence>
<feature type="modified residue" description="O-UMP-tyrosine" evidence="7">
    <location>
        <position position="51"/>
    </location>
</feature>
<comment type="subunit">
    <text evidence="1">Homotrimer.</text>
</comment>
<evidence type="ECO:0000256" key="1">
    <source>
        <dbReference type="ARBA" id="ARBA00011233"/>
    </source>
</evidence>
<dbReference type="InterPro" id="IPR002332">
    <property type="entry name" value="N-reg_PII_urydylation_site"/>
</dbReference>
<dbReference type="Gene3D" id="3.30.70.120">
    <property type="match status" value="1"/>
</dbReference>
<evidence type="ECO:0000256" key="6">
    <source>
        <dbReference type="ARBA" id="ARBA00023163"/>
    </source>
</evidence>
<dbReference type="PIRSF" id="PIRSF039144">
    <property type="entry name" value="GlnB"/>
    <property type="match status" value="1"/>
</dbReference>
<evidence type="ECO:0000313" key="10">
    <source>
        <dbReference type="EMBL" id="MBB5836493.1"/>
    </source>
</evidence>
<dbReference type="Proteomes" id="UP000549971">
    <property type="component" value="Unassembled WGS sequence"/>
</dbReference>
<dbReference type="PROSITE" id="PS00638">
    <property type="entry name" value="PII_GLNB_CTER"/>
    <property type="match status" value="1"/>
</dbReference>
<dbReference type="PROSITE" id="PS00496">
    <property type="entry name" value="PII_GLNB_UMP"/>
    <property type="match status" value="1"/>
</dbReference>
<keyword evidence="5" id="KW-0805">Transcription regulation</keyword>
<dbReference type="AlphaFoldDB" id="A0A7W9MV01"/>
<keyword evidence="3 8" id="KW-0597">Phosphoprotein</keyword>
<dbReference type="PROSITE" id="PS51343">
    <property type="entry name" value="PII_GLNB_DOM"/>
    <property type="match status" value="1"/>
</dbReference>
<protein>
    <recommendedName>
        <fullName evidence="2">Nitrogen regulatory protein P-II</fullName>
    </recommendedName>
</protein>
<dbReference type="InterPro" id="IPR017918">
    <property type="entry name" value="N-reg_PII_CS"/>
</dbReference>
<comment type="caution">
    <text evidence="10">The sequence shown here is derived from an EMBL/GenBank/DDBJ whole genome shotgun (WGS) entry which is preliminary data.</text>
</comment>
<evidence type="ECO:0000256" key="9">
    <source>
        <dbReference type="RuleBase" id="RU003936"/>
    </source>
</evidence>
<comment type="similarity">
    <text evidence="9">Belongs to the P(II) protein family.</text>
</comment>
<dbReference type="GO" id="GO:0005524">
    <property type="term" value="F:ATP binding"/>
    <property type="evidence" value="ECO:0007669"/>
    <property type="project" value="TreeGrafter"/>
</dbReference>
<dbReference type="RefSeq" id="WP_184795999.1">
    <property type="nucleotide sequence ID" value="NZ_JACHMY010000001.1"/>
</dbReference>
<dbReference type="InterPro" id="IPR002187">
    <property type="entry name" value="N-reg_PII"/>
</dbReference>
<dbReference type="InterPro" id="IPR015867">
    <property type="entry name" value="N-reg_PII/ATP_PRibTrfase_C"/>
</dbReference>
<reference evidence="10 11" key="1">
    <citation type="submission" date="2020-08" db="EMBL/GenBank/DDBJ databases">
        <title>Sequencing the genomes of 1000 actinobacteria strains.</title>
        <authorList>
            <person name="Klenk H.-P."/>
        </authorList>
    </citation>
    <scope>NUCLEOTIDE SEQUENCE [LARGE SCALE GENOMIC DNA]</scope>
    <source>
        <strain evidence="10 11">DSM 28967</strain>
    </source>
</reference>
<dbReference type="EMBL" id="JACHMY010000001">
    <property type="protein sequence ID" value="MBB5836493.1"/>
    <property type="molecule type" value="Genomic_DNA"/>
</dbReference>
<dbReference type="SUPFAM" id="SSF54913">
    <property type="entry name" value="GlnB-like"/>
    <property type="match status" value="1"/>
</dbReference>
<organism evidence="10 11">
    <name type="scientific">Kribbella italica</name>
    <dbReference type="NCBI Taxonomy" id="1540520"/>
    <lineage>
        <taxon>Bacteria</taxon>
        <taxon>Bacillati</taxon>
        <taxon>Actinomycetota</taxon>
        <taxon>Actinomycetes</taxon>
        <taxon>Propionibacteriales</taxon>
        <taxon>Kribbellaceae</taxon>
        <taxon>Kribbella</taxon>
    </lineage>
</organism>
<dbReference type="PANTHER" id="PTHR30115">
    <property type="entry name" value="NITROGEN REGULATORY PROTEIN P-II"/>
    <property type="match status" value="1"/>
</dbReference>
<keyword evidence="6" id="KW-0804">Transcription</keyword>
<keyword evidence="4" id="KW-0547">Nucleotide-binding</keyword>
<evidence type="ECO:0000256" key="4">
    <source>
        <dbReference type="ARBA" id="ARBA00022741"/>
    </source>
</evidence>
<accession>A0A7W9MV01</accession>
<dbReference type="PANTHER" id="PTHR30115:SF11">
    <property type="entry name" value="NITROGEN REGULATORY PROTEIN P-II HOMOLOG"/>
    <property type="match status" value="1"/>
</dbReference>
<dbReference type="GO" id="GO:0006808">
    <property type="term" value="P:regulation of nitrogen utilization"/>
    <property type="evidence" value="ECO:0007669"/>
    <property type="project" value="InterPro"/>
</dbReference>
<evidence type="ECO:0000256" key="3">
    <source>
        <dbReference type="ARBA" id="ARBA00022553"/>
    </source>
</evidence>
<dbReference type="GO" id="GO:0005829">
    <property type="term" value="C:cytosol"/>
    <property type="evidence" value="ECO:0007669"/>
    <property type="project" value="TreeGrafter"/>
</dbReference>
<evidence type="ECO:0000256" key="7">
    <source>
        <dbReference type="PIRSR" id="PIRSR039144-50"/>
    </source>
</evidence>
<dbReference type="SMART" id="SM00938">
    <property type="entry name" value="P-II"/>
    <property type="match status" value="1"/>
</dbReference>
<dbReference type="GO" id="GO:0030234">
    <property type="term" value="F:enzyme regulator activity"/>
    <property type="evidence" value="ECO:0007669"/>
    <property type="project" value="InterPro"/>
</dbReference>
<dbReference type="PRINTS" id="PR00340">
    <property type="entry name" value="PIIGLNB"/>
</dbReference>